<dbReference type="InterPro" id="IPR038770">
    <property type="entry name" value="Na+/solute_symporter_sf"/>
</dbReference>
<evidence type="ECO:0000256" key="2">
    <source>
        <dbReference type="SAM" id="Phobius"/>
    </source>
</evidence>
<dbReference type="HOGENOM" id="CLU_471151_0_0_1"/>
<keyword evidence="2" id="KW-0812">Transmembrane</keyword>
<feature type="transmembrane region" description="Helical" evidence="2">
    <location>
        <begin position="365"/>
        <end position="383"/>
    </location>
</feature>
<dbReference type="InParanoid" id="T1F0U2"/>
<feature type="transmembrane region" description="Helical" evidence="2">
    <location>
        <begin position="255"/>
        <end position="281"/>
    </location>
</feature>
<dbReference type="Proteomes" id="UP000015101">
    <property type="component" value="Unassembled WGS sequence"/>
</dbReference>
<dbReference type="PANTHER" id="PTHR10361">
    <property type="entry name" value="SODIUM-BILE ACID COTRANSPORTER"/>
    <property type="match status" value="1"/>
</dbReference>
<feature type="region of interest" description="Disordered" evidence="1">
    <location>
        <begin position="467"/>
        <end position="487"/>
    </location>
</feature>
<feature type="transmembrane region" description="Helical" evidence="2">
    <location>
        <begin position="390"/>
        <end position="410"/>
    </location>
</feature>
<dbReference type="GeneID" id="20202442"/>
<feature type="compositionally biased region" description="Low complexity" evidence="1">
    <location>
        <begin position="522"/>
        <end position="556"/>
    </location>
</feature>
<reference evidence="4" key="3">
    <citation type="submission" date="2015-06" db="UniProtKB">
        <authorList>
            <consortium name="EnsemblMetazoa"/>
        </authorList>
    </citation>
    <scope>IDENTIFICATION</scope>
</reference>
<proteinExistence type="predicted"/>
<evidence type="ECO:0000313" key="3">
    <source>
        <dbReference type="EMBL" id="ESO08739.1"/>
    </source>
</evidence>
<dbReference type="EMBL" id="KB096023">
    <property type="protein sequence ID" value="ESO08739.1"/>
    <property type="molecule type" value="Genomic_DNA"/>
</dbReference>
<dbReference type="Gene3D" id="1.20.1530.20">
    <property type="match status" value="1"/>
</dbReference>
<evidence type="ECO:0000256" key="1">
    <source>
        <dbReference type="SAM" id="MobiDB-lite"/>
    </source>
</evidence>
<feature type="transmembrane region" description="Helical" evidence="2">
    <location>
        <begin position="193"/>
        <end position="217"/>
    </location>
</feature>
<dbReference type="PANTHER" id="PTHR10361:SF28">
    <property type="entry name" value="P3 PROTEIN-RELATED"/>
    <property type="match status" value="1"/>
</dbReference>
<dbReference type="AlphaFoldDB" id="T1F0U2"/>
<dbReference type="EMBL" id="AMQM01003031">
    <property type="status" value="NOT_ANNOTATED_CDS"/>
    <property type="molecule type" value="Genomic_DNA"/>
</dbReference>
<reference evidence="3 5" key="2">
    <citation type="journal article" date="2013" name="Nature">
        <title>Insights into bilaterian evolution from three spiralian genomes.</title>
        <authorList>
            <person name="Simakov O."/>
            <person name="Marletaz F."/>
            <person name="Cho S.J."/>
            <person name="Edsinger-Gonzales E."/>
            <person name="Havlak P."/>
            <person name="Hellsten U."/>
            <person name="Kuo D.H."/>
            <person name="Larsson T."/>
            <person name="Lv J."/>
            <person name="Arendt D."/>
            <person name="Savage R."/>
            <person name="Osoegawa K."/>
            <person name="de Jong P."/>
            <person name="Grimwood J."/>
            <person name="Chapman J.A."/>
            <person name="Shapiro H."/>
            <person name="Aerts A."/>
            <person name="Otillar R.P."/>
            <person name="Terry A.Y."/>
            <person name="Boore J.L."/>
            <person name="Grigoriev I.V."/>
            <person name="Lindberg D.R."/>
            <person name="Seaver E.C."/>
            <person name="Weisblat D.A."/>
            <person name="Putnam N.H."/>
            <person name="Rokhsar D.S."/>
        </authorList>
    </citation>
    <scope>NUCLEOTIDE SEQUENCE</scope>
</reference>
<protein>
    <submittedName>
        <fullName evidence="3 4">Uncharacterized protein</fullName>
    </submittedName>
</protein>
<dbReference type="EnsemblMetazoa" id="HelroT168651">
    <property type="protein sequence ID" value="HelroP168651"/>
    <property type="gene ID" value="HelroG168651"/>
</dbReference>
<keyword evidence="2" id="KW-0472">Membrane</keyword>
<keyword evidence="2" id="KW-1133">Transmembrane helix</keyword>
<sequence length="579" mass="64696">MLKVQFQQTLTTTINFSSNIKNTNRTSVSINILYPEDLADISVKLFEKEKQPVKKSIITENEHKLSSTEFKSKIPFKKLLFNYGIGMSNSGFNSKTLNRKSEFVYANDVTNTDPSTGRSDYESTGYSVMEKTNKQSFTDEIIYTWNITLVVTPPPSKFGLFPMFGMFVGFAVNIFGFSLTLKRSDAMPFLKKPVELGIIACGQYLLLPAMAFLLNIILSPNAAFQFIFISMSSASSGAFSNISTILIKARLNLNILALLLMPILGIVMIPAWICTAGSYILKRAFQDYQFYFPWKEFLILKSLYIIPGLIGMTINKYFPKVAAILTVVIRAIGFVWVVSMTILMLIDQTWVLAYGRIWNSVLGPVILPIIGGLTIFTISYLSVRDIKTSATIVVQVITPNPSYGVLLSLLMVSPPYNAICICISILYFCTILAILITSTVFVRTRQRIVSRRKQLSRIEYPTIDISTDSSSASECANSDTDIVGKESGDTNKYRQIKKSRMKIKDILNYLKFKNTTSVVATTNSTTNSNTTTTSTNNNDNNVNNNNNNNNDSTSNDIWSIDIPSSHSKPDELDENNNNV</sequence>
<evidence type="ECO:0000313" key="4">
    <source>
        <dbReference type="EnsemblMetazoa" id="HelroP168651"/>
    </source>
</evidence>
<reference evidence="5" key="1">
    <citation type="submission" date="2012-12" db="EMBL/GenBank/DDBJ databases">
        <authorList>
            <person name="Hellsten U."/>
            <person name="Grimwood J."/>
            <person name="Chapman J.A."/>
            <person name="Shapiro H."/>
            <person name="Aerts A."/>
            <person name="Otillar R.P."/>
            <person name="Terry A.Y."/>
            <person name="Boore J.L."/>
            <person name="Simakov O."/>
            <person name="Marletaz F."/>
            <person name="Cho S.-J."/>
            <person name="Edsinger-Gonzales E."/>
            <person name="Havlak P."/>
            <person name="Kuo D.-H."/>
            <person name="Larsson T."/>
            <person name="Lv J."/>
            <person name="Arendt D."/>
            <person name="Savage R."/>
            <person name="Osoegawa K."/>
            <person name="de Jong P."/>
            <person name="Lindberg D.R."/>
            <person name="Seaver E.C."/>
            <person name="Weisblat D.A."/>
            <person name="Putnam N.H."/>
            <person name="Grigoriev I.V."/>
            <person name="Rokhsar D.S."/>
        </authorList>
    </citation>
    <scope>NUCLEOTIDE SEQUENCE</scope>
</reference>
<organism evidence="4 5">
    <name type="scientific">Helobdella robusta</name>
    <name type="common">Californian leech</name>
    <dbReference type="NCBI Taxonomy" id="6412"/>
    <lineage>
        <taxon>Eukaryota</taxon>
        <taxon>Metazoa</taxon>
        <taxon>Spiralia</taxon>
        <taxon>Lophotrochozoa</taxon>
        <taxon>Annelida</taxon>
        <taxon>Clitellata</taxon>
        <taxon>Hirudinea</taxon>
        <taxon>Rhynchobdellida</taxon>
        <taxon>Glossiphoniidae</taxon>
        <taxon>Helobdella</taxon>
    </lineage>
</organism>
<dbReference type="InterPro" id="IPR004710">
    <property type="entry name" value="Bilac:Na_transpt"/>
</dbReference>
<evidence type="ECO:0000313" key="5">
    <source>
        <dbReference type="Proteomes" id="UP000015101"/>
    </source>
</evidence>
<feature type="transmembrane region" description="Helical" evidence="2">
    <location>
        <begin position="223"/>
        <end position="243"/>
    </location>
</feature>
<feature type="transmembrane region" description="Helical" evidence="2">
    <location>
        <begin position="158"/>
        <end position="181"/>
    </location>
</feature>
<dbReference type="CTD" id="20202442"/>
<feature type="transmembrane region" description="Helical" evidence="2">
    <location>
        <begin position="321"/>
        <end position="345"/>
    </location>
</feature>
<accession>T1F0U2</accession>
<keyword evidence="5" id="KW-1185">Reference proteome</keyword>
<feature type="transmembrane region" description="Helical" evidence="2">
    <location>
        <begin position="416"/>
        <end position="442"/>
    </location>
</feature>
<dbReference type="OMA" id="AWICTAG"/>
<feature type="transmembrane region" description="Helical" evidence="2">
    <location>
        <begin position="297"/>
        <end position="314"/>
    </location>
</feature>
<name>T1F0U2_HELRO</name>
<gene>
    <name evidence="4" type="primary">20202442</name>
    <name evidence="3" type="ORF">HELRODRAFT_168651</name>
</gene>
<dbReference type="RefSeq" id="XP_009012761.1">
    <property type="nucleotide sequence ID" value="XM_009014513.1"/>
</dbReference>
<dbReference type="KEGG" id="hro:HELRODRAFT_168651"/>
<feature type="region of interest" description="Disordered" evidence="1">
    <location>
        <begin position="522"/>
        <end position="579"/>
    </location>
</feature>